<evidence type="ECO:0000313" key="2">
    <source>
        <dbReference type="Proteomes" id="UP000076512"/>
    </source>
</evidence>
<dbReference type="RefSeq" id="WP_082871539.1">
    <property type="nucleotide sequence ID" value="NZ_JABMCZ010000004.1"/>
</dbReference>
<evidence type="ECO:0000313" key="1">
    <source>
        <dbReference type="EMBL" id="KZM73261.1"/>
    </source>
</evidence>
<gene>
    <name evidence="1" type="ORF">AWN90_31825</name>
</gene>
<dbReference type="STRING" id="455432.AWN90_31825"/>
<dbReference type="InterPro" id="IPR029032">
    <property type="entry name" value="AhpD-like"/>
</dbReference>
<dbReference type="GO" id="GO:0004601">
    <property type="term" value="F:peroxidase activity"/>
    <property type="evidence" value="ECO:0007669"/>
    <property type="project" value="UniProtKB-KW"/>
</dbReference>
<proteinExistence type="predicted"/>
<organism evidence="1 2">
    <name type="scientific">Nocardia terpenica</name>
    <dbReference type="NCBI Taxonomy" id="455432"/>
    <lineage>
        <taxon>Bacteria</taxon>
        <taxon>Bacillati</taxon>
        <taxon>Actinomycetota</taxon>
        <taxon>Actinomycetes</taxon>
        <taxon>Mycobacteriales</taxon>
        <taxon>Nocardiaceae</taxon>
        <taxon>Nocardia</taxon>
    </lineage>
</organism>
<keyword evidence="1" id="KW-0575">Peroxidase</keyword>
<reference evidence="1 2" key="1">
    <citation type="submission" date="2016-04" db="EMBL/GenBank/DDBJ databases">
        <authorList>
            <person name="Evans L.H."/>
            <person name="Alamgir A."/>
            <person name="Owens N."/>
            <person name="Weber N.D."/>
            <person name="Virtaneva K."/>
            <person name="Barbian K."/>
            <person name="Babar A."/>
            <person name="Rosenke K."/>
        </authorList>
    </citation>
    <scope>NUCLEOTIDE SEQUENCE [LARGE SCALE GENOMIC DNA]</scope>
    <source>
        <strain evidence="1 2">IFM 0406</strain>
    </source>
</reference>
<dbReference type="AlphaFoldDB" id="A0A164MDG5"/>
<keyword evidence="1" id="KW-0560">Oxidoreductase</keyword>
<dbReference type="OrthoDB" id="3342615at2"/>
<keyword evidence="2" id="KW-1185">Reference proteome</keyword>
<accession>A0A164MDG5</accession>
<dbReference type="SUPFAM" id="SSF69118">
    <property type="entry name" value="AhpD-like"/>
    <property type="match status" value="1"/>
</dbReference>
<dbReference type="EMBL" id="LWGR01000007">
    <property type="protein sequence ID" value="KZM73261.1"/>
    <property type="molecule type" value="Genomic_DNA"/>
</dbReference>
<dbReference type="Gene3D" id="1.20.1290.10">
    <property type="entry name" value="AhpD-like"/>
    <property type="match status" value="1"/>
</dbReference>
<comment type="caution">
    <text evidence="1">The sequence shown here is derived from an EMBL/GenBank/DDBJ whole genome shotgun (WGS) entry which is preliminary data.</text>
</comment>
<sequence length="376" mass="39741">MSNHRMRTVLGQLGLTQIRYVSPVRAAAADGLTAQVYRQLERDFGLLAPPVTLHSPAAEVLAASWLMLRESLLVTGVVDRPVKEAVATAVSLGNECPFCVTVHSGTLHGLVRAADAATLADDRVESLADPTLRAVARWARASASADTAARQQPPFPAEQAPELVGTAVLLHYLNRMVNVFLGEVPLPPGVPRLALGPVMRVLGGMIRAAADTTPEPGRSLPLLPPAPHPADLVWAAPSPAVADGFARAYAAVERAGAESVPAPVRELVGAQLADWHGEHRGPSRAWAADAAAALPQAQRPAARLALLTAIASYQVDRSVVEQFRRDHPDDRTLIELTSWASLSAARRVSTWMTVTPTAAEGTAVAEDGAQIRPSLS</sequence>
<dbReference type="Proteomes" id="UP000076512">
    <property type="component" value="Unassembled WGS sequence"/>
</dbReference>
<protein>
    <submittedName>
        <fullName evidence="1">Alkylhydroperoxidase</fullName>
    </submittedName>
</protein>
<name>A0A164MDG5_9NOCA</name>